<dbReference type="OrthoDB" id="3980007at2759"/>
<dbReference type="CDD" id="cd00067">
    <property type="entry name" value="GAL4"/>
    <property type="match status" value="1"/>
</dbReference>
<keyword evidence="2" id="KW-0479">Metal-binding</keyword>
<dbReference type="PANTHER" id="PTHR31001">
    <property type="entry name" value="UNCHARACTERIZED TRANSCRIPTIONAL REGULATORY PROTEIN"/>
    <property type="match status" value="1"/>
</dbReference>
<protein>
    <recommendedName>
        <fullName evidence="6">Zn(2)-C6 fungal-type domain-containing protein</fullName>
    </recommendedName>
</protein>
<feature type="domain" description="Zn(2)-C6 fungal-type" evidence="6">
    <location>
        <begin position="34"/>
        <end position="64"/>
    </location>
</feature>
<dbReference type="Pfam" id="PF00172">
    <property type="entry name" value="Zn_clus"/>
    <property type="match status" value="1"/>
</dbReference>
<dbReference type="CDD" id="cd12148">
    <property type="entry name" value="fungal_TF_MHR"/>
    <property type="match status" value="1"/>
</dbReference>
<feature type="compositionally biased region" description="Low complexity" evidence="5">
    <location>
        <begin position="152"/>
        <end position="161"/>
    </location>
</feature>
<evidence type="ECO:0000256" key="1">
    <source>
        <dbReference type="ARBA" id="ARBA00004123"/>
    </source>
</evidence>
<evidence type="ECO:0000256" key="2">
    <source>
        <dbReference type="ARBA" id="ARBA00022723"/>
    </source>
</evidence>
<dbReference type="PROSITE" id="PS50048">
    <property type="entry name" value="ZN2_CY6_FUNGAL_2"/>
    <property type="match status" value="1"/>
</dbReference>
<evidence type="ECO:0000256" key="3">
    <source>
        <dbReference type="ARBA" id="ARBA00022833"/>
    </source>
</evidence>
<dbReference type="PROSITE" id="PS00463">
    <property type="entry name" value="ZN2_CY6_FUNGAL_1"/>
    <property type="match status" value="1"/>
</dbReference>
<evidence type="ECO:0000259" key="6">
    <source>
        <dbReference type="PROSITE" id="PS50048"/>
    </source>
</evidence>
<dbReference type="Pfam" id="PF04082">
    <property type="entry name" value="Fungal_trans"/>
    <property type="match status" value="1"/>
</dbReference>
<dbReference type="AlphaFoldDB" id="A0A9P8TB75"/>
<dbReference type="InterPro" id="IPR001138">
    <property type="entry name" value="Zn2Cys6_DnaBD"/>
</dbReference>
<dbReference type="EMBL" id="JAEUBF010001053">
    <property type="protein sequence ID" value="KAH3673128.1"/>
    <property type="molecule type" value="Genomic_DNA"/>
</dbReference>
<proteinExistence type="predicted"/>
<gene>
    <name evidence="7" type="ORF">WICMUC_003884</name>
</gene>
<keyword evidence="4" id="KW-0539">Nucleus</keyword>
<feature type="region of interest" description="Disordered" evidence="5">
    <location>
        <begin position="101"/>
        <end position="161"/>
    </location>
</feature>
<dbReference type="SUPFAM" id="SSF57701">
    <property type="entry name" value="Zn2/Cys6 DNA-binding domain"/>
    <property type="match status" value="1"/>
</dbReference>
<dbReference type="GO" id="GO:0006351">
    <property type="term" value="P:DNA-templated transcription"/>
    <property type="evidence" value="ECO:0007669"/>
    <property type="project" value="InterPro"/>
</dbReference>
<reference evidence="7" key="1">
    <citation type="journal article" date="2021" name="Open Biol.">
        <title>Shared evolutionary footprints suggest mitochondrial oxidative damage underlies multiple complex I losses in fungi.</title>
        <authorList>
            <person name="Schikora-Tamarit M.A."/>
            <person name="Marcet-Houben M."/>
            <person name="Nosek J."/>
            <person name="Gabaldon T."/>
        </authorList>
    </citation>
    <scope>NUCLEOTIDE SEQUENCE</scope>
    <source>
        <strain evidence="7">CBS6341</strain>
    </source>
</reference>
<comment type="subcellular location">
    <subcellularLocation>
        <location evidence="1">Nucleus</location>
    </subcellularLocation>
</comment>
<dbReference type="GO" id="GO:0003677">
    <property type="term" value="F:DNA binding"/>
    <property type="evidence" value="ECO:0007669"/>
    <property type="project" value="InterPro"/>
</dbReference>
<dbReference type="InterPro" id="IPR036864">
    <property type="entry name" value="Zn2-C6_fun-type_DNA-bd_sf"/>
</dbReference>
<reference evidence="7" key="2">
    <citation type="submission" date="2021-01" db="EMBL/GenBank/DDBJ databases">
        <authorList>
            <person name="Schikora-Tamarit M.A."/>
        </authorList>
    </citation>
    <scope>NUCLEOTIDE SEQUENCE</scope>
    <source>
        <strain evidence="7">CBS6341</strain>
    </source>
</reference>
<accession>A0A9P8TB75</accession>
<dbReference type="PANTHER" id="PTHR31001:SF88">
    <property type="entry name" value="TRANSCRIPTION FACTOR PDR3"/>
    <property type="match status" value="1"/>
</dbReference>
<evidence type="ECO:0000256" key="4">
    <source>
        <dbReference type="ARBA" id="ARBA00023242"/>
    </source>
</evidence>
<dbReference type="InterPro" id="IPR050613">
    <property type="entry name" value="Sec_Metabolite_Reg"/>
</dbReference>
<sequence length="900" mass="104348">MEDKLVPMKDQNALVMGDGKVYKIQKIRQRKIHSCVACHQRKIKCSRDQPVCQNCVKNNLECKYFVNDRVSRGKKNKDIDQEIDLKKKQELKEYMEKAKTMVKVEENSSPQTDDSLTPLSVTQVSTDQISVNRVPDLLSSNPQVPSPKAESDISSSNESFSPPKIVHSETLPTNKQHHIPNFTSESHSTEFDDYATNSPTNINDFHPIRQQTPQLSTKFQYNEFKNTNPNMANLSLCLPQILIPRQPQVIPLSRLEEIFSALPNKERSYGLIKRYRTSIHPVFPILDLKEFERQHDLFWDNSIDDKLDFLSLLYPVLYSASKAECFEFSYDEITKFELSNEIHKYLRIARLTLETIEYPKKTSLAIIQSVVLLQTTLENPSLIDVAILVRIAQTMKLHRDPSTYHNITDASLIELRRLLWWEIFYIDTMAAFKNLSTPLIKIDESDTSLPSEFFFNQLNITKCHLNAKYRYSLILNELATYTYGLPTLQYNSVKALKKKILNLYSSCNTSILNLDNYMKTNQHILNYDQSNFIDWAKSTINTYCDRLISIIQKRIILSHVLSMNDEDNKQIFNDSYNQMINNKKSRFSINDSVFNTFGNNDVNFNYSYDDTSNNLIPSSLHYLYEFLKNNNNDVYNHFNWEIRNNLPFDAILLVLTNLITDLEKNSNNKTYELRNDIRYHLLDKVIDLIFIKFDNKKRSIIKNCFTLIRYLFQILRLKHLRNDPMGGSSNDLIEFDSFFTEQIIPKPVHDKASQRKERTILPTTFQQLPQTVNCGQIIPRAMTAISGSNGSISFSESVPFNSISVSDIFINGLTSEVGGYSSQNSANNSLMVSENGSMVNLSQIGNSSDNSYKEHELQRIKSQIFKFFREERLADDDKFNNSFYVSIEKEVKELIERLLR</sequence>
<evidence type="ECO:0000256" key="5">
    <source>
        <dbReference type="SAM" id="MobiDB-lite"/>
    </source>
</evidence>
<dbReference type="GO" id="GO:0005634">
    <property type="term" value="C:nucleus"/>
    <property type="evidence" value="ECO:0007669"/>
    <property type="project" value="UniProtKB-SubCell"/>
</dbReference>
<name>A0A9P8TB75_9ASCO</name>
<evidence type="ECO:0000313" key="7">
    <source>
        <dbReference type="EMBL" id="KAH3673128.1"/>
    </source>
</evidence>
<comment type="caution">
    <text evidence="7">The sequence shown here is derived from an EMBL/GenBank/DDBJ whole genome shotgun (WGS) entry which is preliminary data.</text>
</comment>
<dbReference type="InterPro" id="IPR007219">
    <property type="entry name" value="XnlR_reg_dom"/>
</dbReference>
<dbReference type="GO" id="GO:0000981">
    <property type="term" value="F:DNA-binding transcription factor activity, RNA polymerase II-specific"/>
    <property type="evidence" value="ECO:0007669"/>
    <property type="project" value="InterPro"/>
</dbReference>
<dbReference type="PRINTS" id="PR00755">
    <property type="entry name" value="AFLATOXINBRP"/>
</dbReference>
<dbReference type="GO" id="GO:0008270">
    <property type="term" value="F:zinc ion binding"/>
    <property type="evidence" value="ECO:0007669"/>
    <property type="project" value="InterPro"/>
</dbReference>
<evidence type="ECO:0000313" key="8">
    <source>
        <dbReference type="Proteomes" id="UP000769528"/>
    </source>
</evidence>
<organism evidence="7 8">
    <name type="scientific">Wickerhamomyces mucosus</name>
    <dbReference type="NCBI Taxonomy" id="1378264"/>
    <lineage>
        <taxon>Eukaryota</taxon>
        <taxon>Fungi</taxon>
        <taxon>Dikarya</taxon>
        <taxon>Ascomycota</taxon>
        <taxon>Saccharomycotina</taxon>
        <taxon>Saccharomycetes</taxon>
        <taxon>Phaffomycetales</taxon>
        <taxon>Wickerhamomycetaceae</taxon>
        <taxon>Wickerhamomyces</taxon>
    </lineage>
</organism>
<dbReference type="Gene3D" id="4.10.240.10">
    <property type="entry name" value="Zn(2)-C6 fungal-type DNA-binding domain"/>
    <property type="match status" value="1"/>
</dbReference>
<keyword evidence="8" id="KW-1185">Reference proteome</keyword>
<feature type="compositionally biased region" description="Polar residues" evidence="5">
    <location>
        <begin position="107"/>
        <end position="131"/>
    </location>
</feature>
<dbReference type="SMART" id="SM00906">
    <property type="entry name" value="Fungal_trans"/>
    <property type="match status" value="1"/>
</dbReference>
<keyword evidence="3" id="KW-0862">Zinc</keyword>
<dbReference type="SMART" id="SM00066">
    <property type="entry name" value="GAL4"/>
    <property type="match status" value="1"/>
</dbReference>
<dbReference type="Proteomes" id="UP000769528">
    <property type="component" value="Unassembled WGS sequence"/>
</dbReference>